<dbReference type="GO" id="GO:0009570">
    <property type="term" value="C:chloroplast stroma"/>
    <property type="evidence" value="ECO:0007669"/>
    <property type="project" value="TreeGrafter"/>
</dbReference>
<reference evidence="1" key="2">
    <citation type="submission" date="2023-06" db="EMBL/GenBank/DDBJ databases">
        <authorList>
            <person name="Ma L."/>
            <person name="Liu K.-W."/>
            <person name="Li Z."/>
            <person name="Hsiao Y.-Y."/>
            <person name="Qi Y."/>
            <person name="Fu T."/>
            <person name="Tang G."/>
            <person name="Zhang D."/>
            <person name="Sun W.-H."/>
            <person name="Liu D.-K."/>
            <person name="Li Y."/>
            <person name="Chen G.-Z."/>
            <person name="Liu X.-D."/>
            <person name="Liao X.-Y."/>
            <person name="Jiang Y.-T."/>
            <person name="Yu X."/>
            <person name="Hao Y."/>
            <person name="Huang J."/>
            <person name="Zhao X.-W."/>
            <person name="Ke S."/>
            <person name="Chen Y.-Y."/>
            <person name="Wu W.-L."/>
            <person name="Hsu J.-L."/>
            <person name="Lin Y.-F."/>
            <person name="Huang M.-D."/>
            <person name="Li C.-Y."/>
            <person name="Huang L."/>
            <person name="Wang Z.-W."/>
            <person name="Zhao X."/>
            <person name="Zhong W.-Y."/>
            <person name="Peng D.-H."/>
            <person name="Ahmad S."/>
            <person name="Lan S."/>
            <person name="Zhang J.-S."/>
            <person name="Tsai W.-C."/>
            <person name="Van De Peer Y."/>
            <person name="Liu Z.-J."/>
        </authorList>
    </citation>
    <scope>NUCLEOTIDE SEQUENCE</scope>
    <source>
        <strain evidence="1">SCP</strain>
        <tissue evidence="1">Leaves</tissue>
    </source>
</reference>
<proteinExistence type="predicted"/>
<dbReference type="GO" id="GO:0005504">
    <property type="term" value="F:fatty acid binding"/>
    <property type="evidence" value="ECO:0007669"/>
    <property type="project" value="TreeGrafter"/>
</dbReference>
<dbReference type="PANTHER" id="PTHR47284">
    <property type="entry name" value="FATTY-ACID-BINDING PROTEIN 2"/>
    <property type="match status" value="1"/>
</dbReference>
<keyword evidence="2" id="KW-1185">Reference proteome</keyword>
<dbReference type="Proteomes" id="UP001179952">
    <property type="component" value="Unassembled WGS sequence"/>
</dbReference>
<name>A0AAV9BV81_ACOGR</name>
<organism evidence="1 2">
    <name type="scientific">Acorus gramineus</name>
    <name type="common">Dwarf sweet flag</name>
    <dbReference type="NCBI Taxonomy" id="55184"/>
    <lineage>
        <taxon>Eukaryota</taxon>
        <taxon>Viridiplantae</taxon>
        <taxon>Streptophyta</taxon>
        <taxon>Embryophyta</taxon>
        <taxon>Tracheophyta</taxon>
        <taxon>Spermatophyta</taxon>
        <taxon>Magnoliopsida</taxon>
        <taxon>Liliopsida</taxon>
        <taxon>Acoraceae</taxon>
        <taxon>Acorus</taxon>
    </lineage>
</organism>
<dbReference type="GO" id="GO:0016872">
    <property type="term" value="F:intramolecular lyase activity"/>
    <property type="evidence" value="ECO:0007669"/>
    <property type="project" value="InterPro"/>
</dbReference>
<dbReference type="InterPro" id="IPR036298">
    <property type="entry name" value="Chalcone_isomerase_sf"/>
</dbReference>
<dbReference type="AlphaFoldDB" id="A0AAV9BV81"/>
<dbReference type="Gene3D" id="3.50.70.10">
    <property type="match status" value="1"/>
</dbReference>
<gene>
    <name evidence="1" type="ORF">QJS04_geneDACA004917</name>
</gene>
<reference evidence="1" key="1">
    <citation type="journal article" date="2023" name="Nat. Commun.">
        <title>Diploid and tetraploid genomes of Acorus and the evolution of monocots.</title>
        <authorList>
            <person name="Ma L."/>
            <person name="Liu K.W."/>
            <person name="Li Z."/>
            <person name="Hsiao Y.Y."/>
            <person name="Qi Y."/>
            <person name="Fu T."/>
            <person name="Tang G.D."/>
            <person name="Zhang D."/>
            <person name="Sun W.H."/>
            <person name="Liu D.K."/>
            <person name="Li Y."/>
            <person name="Chen G.Z."/>
            <person name="Liu X.D."/>
            <person name="Liao X.Y."/>
            <person name="Jiang Y.T."/>
            <person name="Yu X."/>
            <person name="Hao Y."/>
            <person name="Huang J."/>
            <person name="Zhao X.W."/>
            <person name="Ke S."/>
            <person name="Chen Y.Y."/>
            <person name="Wu W.L."/>
            <person name="Hsu J.L."/>
            <person name="Lin Y.F."/>
            <person name="Huang M.D."/>
            <person name="Li C.Y."/>
            <person name="Huang L."/>
            <person name="Wang Z.W."/>
            <person name="Zhao X."/>
            <person name="Zhong W.Y."/>
            <person name="Peng D.H."/>
            <person name="Ahmad S."/>
            <person name="Lan S."/>
            <person name="Zhang J.S."/>
            <person name="Tsai W.C."/>
            <person name="Van de Peer Y."/>
            <person name="Liu Z.J."/>
        </authorList>
    </citation>
    <scope>NUCLEOTIDE SEQUENCE</scope>
    <source>
        <strain evidence="1">SCP</strain>
    </source>
</reference>
<dbReference type="SUPFAM" id="SSF54626">
    <property type="entry name" value="Chalcone isomerase"/>
    <property type="match status" value="1"/>
</dbReference>
<dbReference type="EMBL" id="JAUJYN010000001">
    <property type="protein sequence ID" value="KAK1280291.1"/>
    <property type="molecule type" value="Genomic_DNA"/>
</dbReference>
<dbReference type="PANTHER" id="PTHR47284:SF3">
    <property type="entry name" value="FATTY-ACID-BINDING PROTEIN 2"/>
    <property type="match status" value="1"/>
</dbReference>
<evidence type="ECO:0000313" key="1">
    <source>
        <dbReference type="EMBL" id="KAK1280291.1"/>
    </source>
</evidence>
<dbReference type="InterPro" id="IPR016088">
    <property type="entry name" value="Chalcone_isomerase_3-sand"/>
</dbReference>
<sequence length="288" mass="32487">MLAVPLESTDERILGLIEQTPHEDDHRGCSGLCLSDMSWRRDAIEPRTGIKFPSVLDTSGLPEVLVGTGSRSMRIIKVKSLKVYAFGLYINPHSLCEKLGQKYASVPINELTNCPDFYHDLLSKRDSWIKGDNGTSGIGIRHPFDTVHTSEELLLKQQPHEHMHLEGDLRFPDLHRFQSGCFKPWKIPTPPIAASPNIEGMLRLRSPTNRILYPFRDGDGVEFPQQISEERDLLPFGIPPQPDVPNSTHTSWTPKTRDFSIMIPRKPIGPGESLFQRTISEPNIHAKT</sequence>
<comment type="caution">
    <text evidence="1">The sequence shown here is derived from an EMBL/GenBank/DDBJ whole genome shotgun (WGS) entry which is preliminary data.</text>
</comment>
<accession>A0AAV9BV81</accession>
<evidence type="ECO:0000313" key="2">
    <source>
        <dbReference type="Proteomes" id="UP001179952"/>
    </source>
</evidence>
<protein>
    <submittedName>
        <fullName evidence="1">Fatty-acid-binding protein 2</fullName>
    </submittedName>
</protein>